<keyword evidence="2" id="KW-1185">Reference proteome</keyword>
<dbReference type="AlphaFoldDB" id="A0A0V1C2G6"/>
<protein>
    <submittedName>
        <fullName evidence="1">Uncharacterized protein</fullName>
    </submittedName>
</protein>
<dbReference type="InParanoid" id="A0A0V1C2G6"/>
<comment type="caution">
    <text evidence="1">The sequence shown here is derived from an EMBL/GenBank/DDBJ whole genome shotgun (WGS) entry which is preliminary data.</text>
</comment>
<gene>
    <name evidence="1" type="ORF">T01_1268</name>
</gene>
<evidence type="ECO:0000313" key="1">
    <source>
        <dbReference type="EMBL" id="KRY43314.1"/>
    </source>
</evidence>
<dbReference type="OrthoDB" id="10279975at2759"/>
<organism evidence="1 2">
    <name type="scientific">Trichinella spiralis</name>
    <name type="common">Trichina worm</name>
    <dbReference type="NCBI Taxonomy" id="6334"/>
    <lineage>
        <taxon>Eukaryota</taxon>
        <taxon>Metazoa</taxon>
        <taxon>Ecdysozoa</taxon>
        <taxon>Nematoda</taxon>
        <taxon>Enoplea</taxon>
        <taxon>Dorylaimia</taxon>
        <taxon>Trichinellida</taxon>
        <taxon>Trichinellidae</taxon>
        <taxon>Trichinella</taxon>
    </lineage>
</organism>
<name>A0A0V1C2G6_TRISP</name>
<dbReference type="EMBL" id="JYDH01000001">
    <property type="protein sequence ID" value="KRY43314.1"/>
    <property type="molecule type" value="Genomic_DNA"/>
</dbReference>
<reference evidence="1 2" key="1">
    <citation type="submission" date="2015-01" db="EMBL/GenBank/DDBJ databases">
        <title>Evolution of Trichinella species and genotypes.</title>
        <authorList>
            <person name="Korhonen P.K."/>
            <person name="Edoardo P."/>
            <person name="Giuseppe L.R."/>
            <person name="Gasser R.B."/>
        </authorList>
    </citation>
    <scope>NUCLEOTIDE SEQUENCE [LARGE SCALE GENOMIC DNA]</scope>
    <source>
        <strain evidence="1">ISS3</strain>
    </source>
</reference>
<proteinExistence type="predicted"/>
<dbReference type="Proteomes" id="UP000054776">
    <property type="component" value="Unassembled WGS sequence"/>
</dbReference>
<accession>A0A0V1C2G6</accession>
<evidence type="ECO:0000313" key="2">
    <source>
        <dbReference type="Proteomes" id="UP000054776"/>
    </source>
</evidence>
<sequence>MRNECSILSKPLAGGQLKPSSQLHPAVKNCFSWNIQRSSSIIYPPTQMPMHEINHRRWLFPYLNHLQKDCKMTGVLLSRFRRSIPFPADGQFY</sequence>